<gene>
    <name evidence="2" type="ORF">MSAN_01921100</name>
</gene>
<feature type="compositionally biased region" description="Polar residues" evidence="1">
    <location>
        <begin position="45"/>
        <end position="54"/>
    </location>
</feature>
<name>A0A8H6XPJ2_9AGAR</name>
<feature type="compositionally biased region" description="Low complexity" evidence="1">
    <location>
        <begin position="10"/>
        <end position="33"/>
    </location>
</feature>
<dbReference type="AlphaFoldDB" id="A0A8H6XPJ2"/>
<feature type="region of interest" description="Disordered" evidence="1">
    <location>
        <begin position="1"/>
        <end position="55"/>
    </location>
</feature>
<evidence type="ECO:0000256" key="1">
    <source>
        <dbReference type="SAM" id="MobiDB-lite"/>
    </source>
</evidence>
<feature type="region of interest" description="Disordered" evidence="1">
    <location>
        <begin position="111"/>
        <end position="178"/>
    </location>
</feature>
<sequence>MSPSMPIDIATSSSSSTSSVASSPTSTSSSSSAGVYVPVHRRGPSASSTFTPAQPQLPIYTPAQLLHLAHSPSVKAQVGATRTLLHALHPEEEEDNVLVQIAMSRKQMRAREHAQRNPVVPGTKAHHATSPAATAPSPVTRPTAASTAARRRPIPGRATDRAAFNTRRPGTPTASRNTNKFMDAASWRPQAVVPVMQGRHTVPALVV</sequence>
<protein>
    <submittedName>
        <fullName evidence="2">Uncharacterized protein</fullName>
    </submittedName>
</protein>
<dbReference type="OrthoDB" id="3046921at2759"/>
<reference evidence="2" key="1">
    <citation type="submission" date="2020-05" db="EMBL/GenBank/DDBJ databases">
        <title>Mycena genomes resolve the evolution of fungal bioluminescence.</title>
        <authorList>
            <person name="Tsai I.J."/>
        </authorList>
    </citation>
    <scope>NUCLEOTIDE SEQUENCE</scope>
    <source>
        <strain evidence="2">160909Yilan</strain>
    </source>
</reference>
<evidence type="ECO:0000313" key="3">
    <source>
        <dbReference type="Proteomes" id="UP000623467"/>
    </source>
</evidence>
<feature type="compositionally biased region" description="Low complexity" evidence="1">
    <location>
        <begin position="128"/>
        <end position="148"/>
    </location>
</feature>
<dbReference type="Proteomes" id="UP000623467">
    <property type="component" value="Unassembled WGS sequence"/>
</dbReference>
<proteinExistence type="predicted"/>
<comment type="caution">
    <text evidence="2">The sequence shown here is derived from an EMBL/GenBank/DDBJ whole genome shotgun (WGS) entry which is preliminary data.</text>
</comment>
<keyword evidence="3" id="KW-1185">Reference proteome</keyword>
<evidence type="ECO:0000313" key="2">
    <source>
        <dbReference type="EMBL" id="KAF7344399.1"/>
    </source>
</evidence>
<organism evidence="2 3">
    <name type="scientific">Mycena sanguinolenta</name>
    <dbReference type="NCBI Taxonomy" id="230812"/>
    <lineage>
        <taxon>Eukaryota</taxon>
        <taxon>Fungi</taxon>
        <taxon>Dikarya</taxon>
        <taxon>Basidiomycota</taxon>
        <taxon>Agaricomycotina</taxon>
        <taxon>Agaricomycetes</taxon>
        <taxon>Agaricomycetidae</taxon>
        <taxon>Agaricales</taxon>
        <taxon>Marasmiineae</taxon>
        <taxon>Mycenaceae</taxon>
        <taxon>Mycena</taxon>
    </lineage>
</organism>
<accession>A0A8H6XPJ2</accession>
<dbReference type="EMBL" id="JACAZH010000021">
    <property type="protein sequence ID" value="KAF7344399.1"/>
    <property type="molecule type" value="Genomic_DNA"/>
</dbReference>